<proteinExistence type="predicted"/>
<protein>
    <submittedName>
        <fullName evidence="2">Uncharacterized protein</fullName>
    </submittedName>
</protein>
<accession>A0A1I7XNB1</accession>
<organism evidence="1 2">
    <name type="scientific">Heterorhabditis bacteriophora</name>
    <name type="common">Entomopathogenic nematode worm</name>
    <dbReference type="NCBI Taxonomy" id="37862"/>
    <lineage>
        <taxon>Eukaryota</taxon>
        <taxon>Metazoa</taxon>
        <taxon>Ecdysozoa</taxon>
        <taxon>Nematoda</taxon>
        <taxon>Chromadorea</taxon>
        <taxon>Rhabditida</taxon>
        <taxon>Rhabditina</taxon>
        <taxon>Rhabditomorpha</taxon>
        <taxon>Strongyloidea</taxon>
        <taxon>Heterorhabditidae</taxon>
        <taxon>Heterorhabditis</taxon>
    </lineage>
</organism>
<dbReference type="Proteomes" id="UP000095283">
    <property type="component" value="Unplaced"/>
</dbReference>
<evidence type="ECO:0000313" key="1">
    <source>
        <dbReference type="Proteomes" id="UP000095283"/>
    </source>
</evidence>
<keyword evidence="1" id="KW-1185">Reference proteome</keyword>
<dbReference type="WBParaSite" id="Hba_18976">
    <property type="protein sequence ID" value="Hba_18976"/>
    <property type="gene ID" value="Hba_18976"/>
</dbReference>
<reference evidence="2" key="1">
    <citation type="submission" date="2016-11" db="UniProtKB">
        <authorList>
            <consortium name="WormBaseParasite"/>
        </authorList>
    </citation>
    <scope>IDENTIFICATION</scope>
</reference>
<name>A0A1I7XNB1_HETBA</name>
<dbReference type="AlphaFoldDB" id="A0A1I7XNB1"/>
<sequence>MNKVSNAQFLAASGVHTVL</sequence>
<evidence type="ECO:0000313" key="2">
    <source>
        <dbReference type="WBParaSite" id="Hba_18976"/>
    </source>
</evidence>